<proteinExistence type="predicted"/>
<evidence type="ECO:0000313" key="1">
    <source>
        <dbReference type="EMBL" id="QQR92246.1"/>
    </source>
</evidence>
<dbReference type="Proteomes" id="UP000596004">
    <property type="component" value="Chromosome"/>
</dbReference>
<accession>A0A7T9DJ90</accession>
<name>A0A7T9DJ90_9ARCH</name>
<dbReference type="AlphaFoldDB" id="A0A7T9DJ90"/>
<sequence>MAFFLANSTLQIIGTSVPSSLTRNVTAICYDTDQGQNPGRAGAVITMQFDRPYNTSLTDAQIMQQITTMSYPTGGVGTNPRRVQVSRPGITGTIGATLLIAYDEGVSIYTYDTTAPSEPIQPLAAGGSTATLQERYCDGLSVGTSLFRGRELDRESVSLLDDWATQFNPGANLLDLAAYLK</sequence>
<reference evidence="1" key="1">
    <citation type="submission" date="2020-11" db="EMBL/GenBank/DDBJ databases">
        <title>Connecting structure to function with the recovery of over 1000 high-quality activated sludge metagenome-assembled genomes encoding full-length rRNA genes using long-read sequencing.</title>
        <authorList>
            <person name="Singleton C.M."/>
            <person name="Petriglieri F."/>
            <person name="Kristensen J.M."/>
            <person name="Kirkegaard R.H."/>
            <person name="Michaelsen T.Y."/>
            <person name="Andersen M.H."/>
            <person name="Karst S.M."/>
            <person name="Dueholm M.S."/>
            <person name="Nielsen P.H."/>
            <person name="Albertsen M."/>
        </authorList>
    </citation>
    <scope>NUCLEOTIDE SEQUENCE</scope>
    <source>
        <strain evidence="1">Fred_18-Q3-R57-64_BAT3C.431</strain>
    </source>
</reference>
<dbReference type="EMBL" id="CP064981">
    <property type="protein sequence ID" value="QQR92246.1"/>
    <property type="molecule type" value="Genomic_DNA"/>
</dbReference>
<organism evidence="1">
    <name type="scientific">Candidatus Iainarchaeum sp</name>
    <dbReference type="NCBI Taxonomy" id="3101447"/>
    <lineage>
        <taxon>Archaea</taxon>
        <taxon>Candidatus Iainarchaeota</taxon>
        <taxon>Candidatus Iainarchaeia</taxon>
        <taxon>Candidatus Iainarchaeales</taxon>
        <taxon>Candidatus Iainarchaeaceae</taxon>
        <taxon>Candidatus Iainarchaeum</taxon>
    </lineage>
</organism>
<protein>
    <submittedName>
        <fullName evidence="1">Uncharacterized protein</fullName>
    </submittedName>
</protein>
<gene>
    <name evidence="1" type="ORF">IPJ89_03750</name>
</gene>